<reference evidence="3" key="1">
    <citation type="journal article" date="2022" name="bioRxiv">
        <title>Deciphering the potential niche of two novel black yeast fungi from a biological soil crust based on their genomes, phenotypes, and melanin regulation.</title>
        <authorList>
            <consortium name="DOE Joint Genome Institute"/>
            <person name="Carr E.C."/>
            <person name="Barton Q."/>
            <person name="Grambo S."/>
            <person name="Sullivan M."/>
            <person name="Renfro C.M."/>
            <person name="Kuo A."/>
            <person name="Pangilinan J."/>
            <person name="Lipzen A."/>
            <person name="Keymanesh K."/>
            <person name="Savage E."/>
            <person name="Barry K."/>
            <person name="Grigoriev I.V."/>
            <person name="Riekhof W.R."/>
            <person name="Harris S.S."/>
        </authorList>
    </citation>
    <scope>NUCLEOTIDE SEQUENCE</scope>
    <source>
        <strain evidence="3">JF 03-4F</strain>
    </source>
</reference>
<dbReference type="EMBL" id="MU404351">
    <property type="protein sequence ID" value="KAI1615985.1"/>
    <property type="molecule type" value="Genomic_DNA"/>
</dbReference>
<comment type="caution">
    <text evidence="3">The sequence shown here is derived from an EMBL/GenBank/DDBJ whole genome shotgun (WGS) entry which is preliminary data.</text>
</comment>
<dbReference type="PANTHER" id="PTHR28159:SF1">
    <property type="entry name" value="TRAFFICKING PROTEIN PARTICLE COMPLEX II-SPECIFIC SUBUNIT 65"/>
    <property type="match status" value="1"/>
</dbReference>
<keyword evidence="4" id="KW-1185">Reference proteome</keyword>
<dbReference type="AlphaFoldDB" id="A0AAN6IGB1"/>
<dbReference type="InterPro" id="IPR024662">
    <property type="entry name" value="Trs65"/>
</dbReference>
<dbReference type="Proteomes" id="UP001203852">
    <property type="component" value="Unassembled WGS sequence"/>
</dbReference>
<feature type="region of interest" description="Disordered" evidence="1">
    <location>
        <begin position="362"/>
        <end position="387"/>
    </location>
</feature>
<sequence>MDADFMKTSLLDTVIPEDTTTELSKLLESHLNGSNDFTRLLPLKERDTLFFDERLRALAVLQVPHCDEDVLKSYLSRLSYKVDVWAIDDSVSNGPATVASTPQRDLIFSHEAIQKNEPLVLASQSTDSDRDLTLIWEIEIALHRPRFRVSQPSIVFVPSATVSSFQDHHQNPADLTPFRPLEANVLEPMRFIPGLQRNPPYLAASRLERVLPVTATHKQRYHIAHVPSRRYRAVPAAIARVRYQRVNTLIPTPTNIALLDVEIVPFVQIDASVQDVHLDLKHGRAESIMPEFFPMQCQSGECLTFIHKLHQDINTAEIPLANPNIDVLSVKIQLQVHSSDTCRPLISMDWTTHVDFTQALNPSFGPPSQPIQRPNRPTSLPVNNGNDSSGPVLLNGTSLQPTSDVLSRDGLSLSFTASHPPVIIGEPFTWKVLVVNNSSKAAKLTVIPLPRIQRQNSQAQSMAKRHAPKSSTASFHPSERRHTRDKDDVDVAQAIVDENVVYAMHHANVVPPETDLMALTAELRIGPLAPGQCHESEIQMIAFEAGSLKVDAMRIVDLVKEAEEGSGALGVVVDIKDLPDIVAVRRADEES</sequence>
<dbReference type="GO" id="GO:1990071">
    <property type="term" value="C:TRAPPII protein complex"/>
    <property type="evidence" value="ECO:0007669"/>
    <property type="project" value="InterPro"/>
</dbReference>
<evidence type="ECO:0000256" key="1">
    <source>
        <dbReference type="SAM" id="MobiDB-lite"/>
    </source>
</evidence>
<name>A0AAN6IGB1_9EURO</name>
<evidence type="ECO:0000313" key="4">
    <source>
        <dbReference type="Proteomes" id="UP001203852"/>
    </source>
</evidence>
<proteinExistence type="predicted"/>
<accession>A0AAN6IGB1</accession>
<dbReference type="GO" id="GO:0006891">
    <property type="term" value="P:intra-Golgi vesicle-mediated transport"/>
    <property type="evidence" value="ECO:0007669"/>
    <property type="project" value="InterPro"/>
</dbReference>
<dbReference type="Pfam" id="PF12735">
    <property type="entry name" value="IgD3_Trs65"/>
    <property type="match status" value="1"/>
</dbReference>
<gene>
    <name evidence="3" type="ORF">EDD36DRAFT_455315</name>
</gene>
<dbReference type="InterPro" id="IPR055420">
    <property type="entry name" value="IgD3_Trs65"/>
</dbReference>
<feature type="compositionally biased region" description="Basic and acidic residues" evidence="1">
    <location>
        <begin position="477"/>
        <end position="488"/>
    </location>
</feature>
<feature type="domain" description="Trafficking protein particle complex II-specific subunit 65 IgD3" evidence="2">
    <location>
        <begin position="401"/>
        <end position="583"/>
    </location>
</feature>
<protein>
    <submittedName>
        <fullName evidence="3">TRAPP trafficking subunit Trs65-domain-containing protein</fullName>
    </submittedName>
</protein>
<dbReference type="PANTHER" id="PTHR28159">
    <property type="entry name" value="TRAFFICKING PROTEIN PARTICLE COMPLEX II-SPECIFIC SUBUNIT 65"/>
    <property type="match status" value="1"/>
</dbReference>
<evidence type="ECO:0000313" key="3">
    <source>
        <dbReference type="EMBL" id="KAI1615985.1"/>
    </source>
</evidence>
<organism evidence="3 4">
    <name type="scientific">Exophiala viscosa</name>
    <dbReference type="NCBI Taxonomy" id="2486360"/>
    <lineage>
        <taxon>Eukaryota</taxon>
        <taxon>Fungi</taxon>
        <taxon>Dikarya</taxon>
        <taxon>Ascomycota</taxon>
        <taxon>Pezizomycotina</taxon>
        <taxon>Eurotiomycetes</taxon>
        <taxon>Chaetothyriomycetidae</taxon>
        <taxon>Chaetothyriales</taxon>
        <taxon>Herpotrichiellaceae</taxon>
        <taxon>Exophiala</taxon>
    </lineage>
</organism>
<feature type="region of interest" description="Disordered" evidence="1">
    <location>
        <begin position="455"/>
        <end position="488"/>
    </location>
</feature>
<evidence type="ECO:0000259" key="2">
    <source>
        <dbReference type="Pfam" id="PF12735"/>
    </source>
</evidence>
<dbReference type="GO" id="GO:0005802">
    <property type="term" value="C:trans-Golgi network"/>
    <property type="evidence" value="ECO:0007669"/>
    <property type="project" value="TreeGrafter"/>
</dbReference>
<feature type="compositionally biased region" description="Polar residues" evidence="1">
    <location>
        <begin position="370"/>
        <end position="387"/>
    </location>
</feature>